<dbReference type="Gene3D" id="3.50.50.60">
    <property type="entry name" value="FAD/NAD(P)-binding domain"/>
    <property type="match status" value="2"/>
</dbReference>
<reference evidence="2 3" key="1">
    <citation type="submission" date="2020-02" db="EMBL/GenBank/DDBJ databases">
        <title>Rhodobacter translucens sp. nov., a novel bacterium isolated from activated sludge.</title>
        <authorList>
            <person name="Liu J."/>
        </authorList>
    </citation>
    <scope>NUCLEOTIDE SEQUENCE [LARGE SCALE GENOMIC DNA]</scope>
    <source>
        <strain evidence="2 3">HX-7-19</strain>
    </source>
</reference>
<organism evidence="2 3">
    <name type="scientific">Paragemmobacter kunshanensis</name>
    <dbReference type="NCBI Taxonomy" id="2583234"/>
    <lineage>
        <taxon>Bacteria</taxon>
        <taxon>Pseudomonadati</taxon>
        <taxon>Pseudomonadota</taxon>
        <taxon>Alphaproteobacteria</taxon>
        <taxon>Rhodobacterales</taxon>
        <taxon>Paracoccaceae</taxon>
        <taxon>Paragemmobacter</taxon>
    </lineage>
</organism>
<evidence type="ECO:0000313" key="3">
    <source>
        <dbReference type="Proteomes" id="UP000474758"/>
    </source>
</evidence>
<dbReference type="AlphaFoldDB" id="A0A6M1U3X3"/>
<dbReference type="PANTHER" id="PTHR40254">
    <property type="entry name" value="BLR0577 PROTEIN"/>
    <property type="match status" value="1"/>
</dbReference>
<dbReference type="SUPFAM" id="SSF51905">
    <property type="entry name" value="FAD/NAD(P)-binding domain"/>
    <property type="match status" value="2"/>
</dbReference>
<comment type="caution">
    <text evidence="2">The sequence shown here is derived from an EMBL/GenBank/DDBJ whole genome shotgun (WGS) entry which is preliminary data.</text>
</comment>
<dbReference type="InterPro" id="IPR052189">
    <property type="entry name" value="L-asp_N-monooxygenase_NS-form"/>
</dbReference>
<evidence type="ECO:0000259" key="1">
    <source>
        <dbReference type="Pfam" id="PF13454"/>
    </source>
</evidence>
<proteinExistence type="predicted"/>
<sequence>MTNQATRAVLVIGDGLSGALVAAALLRQGAEVILIGENGRPGQGTAYTAGADIHQANGPASALSADPADPDHFSRWLEERYAGGPIPGGGPQARAADVFVPRWLYGHYAASILEAAARNGGLTCITAEVTDLAPKAGGFNARLADGREMAGSHAVLATGLHFSRPDAGQAAGSAIAPWDIARMRALRPGAEVAIIGSGLSMVDAVASLAEAGHHGHITVFSRHGRRPEPRRLAPEWPDYLSDLPDHITIRALFALVVRECRLAQASGGDWQSPLDLVRAHIGRWWRASDPGEKRRFQRHVRSLWEVHHHRAPPIGYAHVSAAAREGRLHQVASTVQGIKEGRGVTIRHRLRGGQAVTASRFDAVILSAGVEYDWRRIERPLVQNLLERGLVRPGPLSLGIDAAPDGRVTDRDGRCSLRLFALGPPLRGLWWESTAIPDIARQAVEIAEIIGSERDAVSDQTKEKVNEPD</sequence>
<protein>
    <submittedName>
        <fullName evidence="2">FAD-dependent oxidoreductase</fullName>
    </submittedName>
</protein>
<keyword evidence="3" id="KW-1185">Reference proteome</keyword>
<dbReference type="InterPro" id="IPR038732">
    <property type="entry name" value="HpyO/CreE_NAD-binding"/>
</dbReference>
<gene>
    <name evidence="2" type="ORF">G5V65_21505</name>
</gene>
<dbReference type="Pfam" id="PF13454">
    <property type="entry name" value="NAD_binding_9"/>
    <property type="match status" value="1"/>
</dbReference>
<dbReference type="RefSeq" id="WP_165054588.1">
    <property type="nucleotide sequence ID" value="NZ_JAALFE010000062.1"/>
</dbReference>
<dbReference type="InterPro" id="IPR036188">
    <property type="entry name" value="FAD/NAD-bd_sf"/>
</dbReference>
<dbReference type="PANTHER" id="PTHR40254:SF1">
    <property type="entry name" value="BLR0577 PROTEIN"/>
    <property type="match status" value="1"/>
</dbReference>
<dbReference type="Proteomes" id="UP000474758">
    <property type="component" value="Unassembled WGS sequence"/>
</dbReference>
<dbReference type="EMBL" id="JAALFE010000062">
    <property type="protein sequence ID" value="NGQ93452.1"/>
    <property type="molecule type" value="Genomic_DNA"/>
</dbReference>
<name>A0A6M1U3X3_9RHOB</name>
<accession>A0A6M1U3X3</accession>
<evidence type="ECO:0000313" key="2">
    <source>
        <dbReference type="EMBL" id="NGQ93452.1"/>
    </source>
</evidence>
<feature type="domain" description="FAD-dependent urate hydroxylase HpyO/Asp monooxygenase CreE-like FAD/NAD(P)-binding" evidence="1">
    <location>
        <begin position="11"/>
        <end position="159"/>
    </location>
</feature>